<evidence type="ECO:0000313" key="1">
    <source>
        <dbReference type="EMBL" id="AJC11679.1"/>
    </source>
</evidence>
<proteinExistence type="predicted"/>
<evidence type="ECO:0008006" key="3">
    <source>
        <dbReference type="Google" id="ProtNLM"/>
    </source>
</evidence>
<reference evidence="1 2" key="2">
    <citation type="journal article" date="2015" name="Genome Announc.">
        <title>Complete Genome Sequence of Coriobacteriaceae Strain 68-1-3, a Novel Mucus-Degrading Isolate from the Swine Intestinal Tract.</title>
        <authorList>
            <person name="Looft T."/>
            <person name="Bayles D.O."/>
            <person name="Alt D.P."/>
            <person name="Stanton T.B."/>
        </authorList>
    </citation>
    <scope>NUCLEOTIDE SEQUENCE [LARGE SCALE GENOMIC DNA]</scope>
    <source>
        <strain evidence="1 2">68-1-3</strain>
    </source>
</reference>
<reference evidence="2" key="1">
    <citation type="submission" date="2014-08" db="EMBL/GenBank/DDBJ databases">
        <title>Coriobacteriaceae sp. complete genome.</title>
        <authorList>
            <person name="Looft T."/>
            <person name="Bayles D.O."/>
            <person name="Stanton T.B."/>
        </authorList>
    </citation>
    <scope>NUCLEOTIDE SEQUENCE [LARGE SCALE GENOMIC DNA]</scope>
    <source>
        <strain evidence="2">68-1-3</strain>
    </source>
</reference>
<evidence type="ECO:0000313" key="2">
    <source>
        <dbReference type="Proteomes" id="UP000031121"/>
    </source>
</evidence>
<dbReference type="Gene3D" id="3.40.50.300">
    <property type="entry name" value="P-loop containing nucleotide triphosphate hydrolases"/>
    <property type="match status" value="1"/>
</dbReference>
<accession>A0A0A8B2U1</accession>
<dbReference type="AlphaFoldDB" id="A0A0A8B2U1"/>
<keyword evidence="2" id="KW-1185">Reference proteome</keyword>
<dbReference type="Proteomes" id="UP000031121">
    <property type="component" value="Chromosome"/>
</dbReference>
<dbReference type="EMBL" id="CP009302">
    <property type="protein sequence ID" value="AJC11679.1"/>
    <property type="molecule type" value="Genomic_DNA"/>
</dbReference>
<name>A0A0A8B2U1_9ACTN</name>
<protein>
    <recommendedName>
        <fullName evidence="3">NTPase</fullName>
    </recommendedName>
</protein>
<dbReference type="HOGENOM" id="CLU_070020_0_0_11"/>
<sequence length="209" mass="22500">MLFVLTGKIQIGKTRWIERLIRDLDDAGVPAYGVVAPGMWRGLRAGASPQDGSGALEKVGIDNVLLPERQRVTFALRRDVAVRCGALDPQSQAERAGLGWSIDDGALARVNAHFSRLSLRPPTVPGLLVVDELGRLELEREEGLVEAVRLLDSGATASFPHALVVVREDLLPRALSRLDAGAWGGVRVVGPDRSGLSRDLRLSFGAREG</sequence>
<gene>
    <name evidence="1" type="ORF">JI75_02280</name>
</gene>
<dbReference type="InterPro" id="IPR027417">
    <property type="entry name" value="P-loop_NTPase"/>
</dbReference>
<organism evidence="1 2">
    <name type="scientific">Berryella intestinalis</name>
    <dbReference type="NCBI Taxonomy" id="1531429"/>
    <lineage>
        <taxon>Bacteria</taxon>
        <taxon>Bacillati</taxon>
        <taxon>Actinomycetota</taxon>
        <taxon>Coriobacteriia</taxon>
        <taxon>Eggerthellales</taxon>
        <taxon>Eggerthellaceae</taxon>
        <taxon>Berryella</taxon>
    </lineage>
</organism>
<dbReference type="OrthoDB" id="3190883at2"/>
<dbReference type="KEGG" id="cbac:JI75_02280"/>